<dbReference type="InterPro" id="IPR007527">
    <property type="entry name" value="Znf_SWIM"/>
</dbReference>
<feature type="region of interest" description="Disordered" evidence="2">
    <location>
        <begin position="321"/>
        <end position="448"/>
    </location>
</feature>
<evidence type="ECO:0000256" key="1">
    <source>
        <dbReference type="PROSITE-ProRule" id="PRU00325"/>
    </source>
</evidence>
<feature type="domain" description="SWIM-type" evidence="3">
    <location>
        <begin position="249"/>
        <end position="290"/>
    </location>
</feature>
<name>A0AAW2C378_9ROSI</name>
<dbReference type="PROSITE" id="PS50966">
    <property type="entry name" value="ZF_SWIM"/>
    <property type="match status" value="1"/>
</dbReference>
<dbReference type="EMBL" id="JAZDWU010000009">
    <property type="protein sequence ID" value="KAK9991574.1"/>
    <property type="molecule type" value="Genomic_DNA"/>
</dbReference>
<evidence type="ECO:0000313" key="4">
    <source>
        <dbReference type="EMBL" id="KAK9991574.1"/>
    </source>
</evidence>
<comment type="caution">
    <text evidence="4">The sequence shown here is derived from an EMBL/GenBank/DDBJ whole genome shotgun (WGS) entry which is preliminary data.</text>
</comment>
<gene>
    <name evidence="4" type="ORF">SO802_026559</name>
</gene>
<keyword evidence="1" id="KW-0862">Zinc</keyword>
<accession>A0AAW2C378</accession>
<keyword evidence="1" id="KW-0863">Zinc-finger</keyword>
<evidence type="ECO:0000313" key="5">
    <source>
        <dbReference type="Proteomes" id="UP001459277"/>
    </source>
</evidence>
<feature type="compositionally biased region" description="Polar residues" evidence="2">
    <location>
        <begin position="397"/>
        <end position="406"/>
    </location>
</feature>
<dbReference type="PANTHER" id="PTHR31973">
    <property type="entry name" value="POLYPROTEIN, PUTATIVE-RELATED"/>
    <property type="match status" value="1"/>
</dbReference>
<dbReference type="Pfam" id="PF04434">
    <property type="entry name" value="SWIM"/>
    <property type="match status" value="1"/>
</dbReference>
<reference evidence="4 5" key="1">
    <citation type="submission" date="2024-01" db="EMBL/GenBank/DDBJ databases">
        <title>A telomere-to-telomere, gap-free genome of sweet tea (Lithocarpus litseifolius).</title>
        <authorList>
            <person name="Zhou J."/>
        </authorList>
    </citation>
    <scope>NUCLEOTIDE SEQUENCE [LARGE SCALE GENOMIC DNA]</scope>
    <source>
        <strain evidence="4">Zhou-2022a</strain>
        <tissue evidence="4">Leaf</tissue>
    </source>
</reference>
<dbReference type="GO" id="GO:0008270">
    <property type="term" value="F:zinc ion binding"/>
    <property type="evidence" value="ECO:0007669"/>
    <property type="project" value="UniProtKB-KW"/>
</dbReference>
<proteinExistence type="predicted"/>
<keyword evidence="5" id="KW-1185">Reference proteome</keyword>
<dbReference type="PANTHER" id="PTHR31973:SF187">
    <property type="entry name" value="MUTATOR TRANSPOSASE MUDRA PROTEIN"/>
    <property type="match status" value="1"/>
</dbReference>
<dbReference type="AlphaFoldDB" id="A0AAW2C378"/>
<evidence type="ECO:0000256" key="2">
    <source>
        <dbReference type="SAM" id="MobiDB-lite"/>
    </source>
</evidence>
<sequence>MQNLSVDLSVNQVYRSKRKEKDLINGDEQLQYGVLRDYAQMINIVDKGSRVILKTEMADETSQPKFKRMYVRFNAQKIGFLGRPKELQLVFISDRQKILCETHLQQFKVDHKGLELKDALWRCVVATTVGEFERCMQYIKDLDEKAYDYLANIAPTQWTMSHFTPRALTDCLVNNLSESFNLMILKSREKPILAMLEWIRVRLMTRLYIKREGLQKYARKLCPNIQDKLEKLKVESKPFSATPAGSFLYEVASQYERHVVDLVKKTCNCRYCDLNGIPCKHARTTIYTNIETLETYTHPCYHKETYMETYKEVLPAMPGQSKWTETGQPAPVAPHIYKPPGRPPKQRKRAPDEPRNPYKASRLNKAAREGVPAPSTRSGSAPQAAPQPPPQQPTQTYNMRSATQPSSTQQGNQASQQGNQARPSHMRAGSFSSSQPEFHTPKETWDTLPSSSQVTVWNIICSNQIIWNLFIAATNCVQVDFFSTECMEVVIVEWLLWYAQVIDN</sequence>
<feature type="compositionally biased region" description="Low complexity" evidence="2">
    <location>
        <begin position="407"/>
        <end position="421"/>
    </location>
</feature>
<dbReference type="Proteomes" id="UP001459277">
    <property type="component" value="Unassembled WGS sequence"/>
</dbReference>
<evidence type="ECO:0000259" key="3">
    <source>
        <dbReference type="PROSITE" id="PS50966"/>
    </source>
</evidence>
<protein>
    <recommendedName>
        <fullName evidence="3">SWIM-type domain-containing protein</fullName>
    </recommendedName>
</protein>
<organism evidence="4 5">
    <name type="scientific">Lithocarpus litseifolius</name>
    <dbReference type="NCBI Taxonomy" id="425828"/>
    <lineage>
        <taxon>Eukaryota</taxon>
        <taxon>Viridiplantae</taxon>
        <taxon>Streptophyta</taxon>
        <taxon>Embryophyta</taxon>
        <taxon>Tracheophyta</taxon>
        <taxon>Spermatophyta</taxon>
        <taxon>Magnoliopsida</taxon>
        <taxon>eudicotyledons</taxon>
        <taxon>Gunneridae</taxon>
        <taxon>Pentapetalae</taxon>
        <taxon>rosids</taxon>
        <taxon>fabids</taxon>
        <taxon>Fagales</taxon>
        <taxon>Fagaceae</taxon>
        <taxon>Lithocarpus</taxon>
    </lineage>
</organism>
<keyword evidence="1" id="KW-0479">Metal-binding</keyword>